<dbReference type="GO" id="GO:0003676">
    <property type="term" value="F:nucleic acid binding"/>
    <property type="evidence" value="ECO:0007669"/>
    <property type="project" value="InterPro"/>
</dbReference>
<keyword evidence="3" id="KW-0378">Hydrolase</keyword>
<dbReference type="SMART" id="SM00892">
    <property type="entry name" value="Endonuclease_NS"/>
    <property type="match status" value="1"/>
</dbReference>
<dbReference type="Proteomes" id="UP000435649">
    <property type="component" value="Unassembled WGS sequence"/>
</dbReference>
<dbReference type="InterPro" id="IPR044929">
    <property type="entry name" value="DNA/RNA_non-sp_Endonuclease_sf"/>
</dbReference>
<dbReference type="GO" id="GO:0046872">
    <property type="term" value="F:metal ion binding"/>
    <property type="evidence" value="ECO:0007669"/>
    <property type="project" value="InterPro"/>
</dbReference>
<evidence type="ECO:0000259" key="1">
    <source>
        <dbReference type="SMART" id="SM00477"/>
    </source>
</evidence>
<accession>A0A844G924</accession>
<dbReference type="Pfam" id="PF01223">
    <property type="entry name" value="Endonuclease_NS"/>
    <property type="match status" value="1"/>
</dbReference>
<dbReference type="EMBL" id="VUNS01000036">
    <property type="protein sequence ID" value="MST99444.1"/>
    <property type="molecule type" value="Genomic_DNA"/>
</dbReference>
<name>A0A844G924_9BACT</name>
<evidence type="ECO:0000259" key="2">
    <source>
        <dbReference type="SMART" id="SM00892"/>
    </source>
</evidence>
<gene>
    <name evidence="3" type="ORF">FYJ85_20670</name>
</gene>
<dbReference type="PANTHER" id="PTHR13966:SF5">
    <property type="entry name" value="ENDONUCLEASE G, MITOCHONDRIAL"/>
    <property type="match status" value="1"/>
</dbReference>
<organism evidence="3 4">
    <name type="scientific">Victivallis lenta</name>
    <dbReference type="NCBI Taxonomy" id="2606640"/>
    <lineage>
        <taxon>Bacteria</taxon>
        <taxon>Pseudomonadati</taxon>
        <taxon>Lentisphaerota</taxon>
        <taxon>Lentisphaeria</taxon>
        <taxon>Victivallales</taxon>
        <taxon>Victivallaceae</taxon>
        <taxon>Victivallis</taxon>
    </lineage>
</organism>
<keyword evidence="3" id="KW-0255">Endonuclease</keyword>
<keyword evidence="3" id="KW-0540">Nuclease</keyword>
<dbReference type="InterPro" id="IPR044925">
    <property type="entry name" value="His-Me_finger_sf"/>
</dbReference>
<dbReference type="GO" id="GO:0004519">
    <property type="term" value="F:endonuclease activity"/>
    <property type="evidence" value="ECO:0007669"/>
    <property type="project" value="UniProtKB-KW"/>
</dbReference>
<sequence length="192" mass="22209">MLFQIFKRDSTHTYDFSKIKTKNPTRKQRPDRLKKSFIFPSANLALWNCTLKVTPPPHTSSPSSGDRRSCPLWPRRQTCWKRLEEQVRKFALHEGEIMVVTGPVLPKEKSITIGNNKVTVPDRYYKVVYDLTPPQKMIGFIIPNNGSTRPLQDFAVTVDAVEKETGLNFFSLVPRQEQDRLESTITLDAWSW</sequence>
<dbReference type="Gene3D" id="3.40.570.10">
    <property type="entry name" value="Extracellular Endonuclease, subunit A"/>
    <property type="match status" value="1"/>
</dbReference>
<keyword evidence="4" id="KW-1185">Reference proteome</keyword>
<dbReference type="PANTHER" id="PTHR13966">
    <property type="entry name" value="ENDONUCLEASE RELATED"/>
    <property type="match status" value="1"/>
</dbReference>
<dbReference type="SUPFAM" id="SSF54060">
    <property type="entry name" value="His-Me finger endonucleases"/>
    <property type="match status" value="1"/>
</dbReference>
<feature type="domain" description="ENPP1-3/EXOG-like endonuclease/phosphodiesterase" evidence="1">
    <location>
        <begin position="7"/>
        <end position="176"/>
    </location>
</feature>
<dbReference type="InterPro" id="IPR001604">
    <property type="entry name" value="Endo_G_ENPP1-like_dom"/>
</dbReference>
<proteinExistence type="predicted"/>
<protein>
    <submittedName>
        <fullName evidence="3">DNA/RNA non-specific endonuclease</fullName>
    </submittedName>
</protein>
<evidence type="ECO:0000313" key="4">
    <source>
        <dbReference type="Proteomes" id="UP000435649"/>
    </source>
</evidence>
<reference evidence="3 4" key="1">
    <citation type="submission" date="2019-08" db="EMBL/GenBank/DDBJ databases">
        <title>In-depth cultivation of the pig gut microbiome towards novel bacterial diversity and tailored functional studies.</title>
        <authorList>
            <person name="Wylensek D."/>
            <person name="Hitch T.C.A."/>
            <person name="Clavel T."/>
        </authorList>
    </citation>
    <scope>NUCLEOTIDE SEQUENCE [LARGE SCALE GENOMIC DNA]</scope>
    <source>
        <strain evidence="3 4">BBE-744-WT-12</strain>
    </source>
</reference>
<evidence type="ECO:0000313" key="3">
    <source>
        <dbReference type="EMBL" id="MST99444.1"/>
    </source>
</evidence>
<dbReference type="GO" id="GO:0016787">
    <property type="term" value="F:hydrolase activity"/>
    <property type="evidence" value="ECO:0007669"/>
    <property type="project" value="InterPro"/>
</dbReference>
<comment type="caution">
    <text evidence="3">The sequence shown here is derived from an EMBL/GenBank/DDBJ whole genome shotgun (WGS) entry which is preliminary data.</text>
</comment>
<dbReference type="InterPro" id="IPR020821">
    <property type="entry name" value="ENPP1-3/EXOG-like_nuc-like"/>
</dbReference>
<dbReference type="SMART" id="SM00477">
    <property type="entry name" value="NUC"/>
    <property type="match status" value="1"/>
</dbReference>
<dbReference type="AlphaFoldDB" id="A0A844G924"/>
<feature type="domain" description="DNA/RNA non-specific endonuclease/pyrophosphatase/phosphodiesterase" evidence="2">
    <location>
        <begin position="13"/>
        <end position="176"/>
    </location>
</feature>
<dbReference type="InterPro" id="IPR040255">
    <property type="entry name" value="Non-specific_endonuclease"/>
</dbReference>